<dbReference type="Proteomes" id="UP000317043">
    <property type="component" value="Unassembled WGS sequence"/>
</dbReference>
<dbReference type="InParanoid" id="A0A543AXT7"/>
<keyword evidence="2" id="KW-1185">Reference proteome</keyword>
<dbReference type="AlphaFoldDB" id="A0A543AXT7"/>
<accession>A0A543AXT7</accession>
<dbReference type="EMBL" id="VFOW01000001">
    <property type="protein sequence ID" value="TQL77388.1"/>
    <property type="molecule type" value="Genomic_DNA"/>
</dbReference>
<evidence type="ECO:0008006" key="3">
    <source>
        <dbReference type="Google" id="ProtNLM"/>
    </source>
</evidence>
<sequence length="402" mass="42236">MRFTKGRIIGGAVTLVLIAGTATAWWVAADARTPAQQAAESSPPDESVITATVEDRELLDLLRLDGELQRADELKVNAPAGAGDGEGEGNSGQALVSKLTLKKGDKVNPGTILIEINGRPYFALQGKVPAYRDLVEGDQGPDVTQLQQALAPLFGTPATGVFDARTAADVTKLYQNAGYQPSYRDAGGLGEDDEEGSAPVKKLALPLSEVFFAPELPLSVGKIKAKLAAPADGELLSLVTGKWRVVVELDSKQSGELIKLKASTPFTFSGGPLDGKEASFPEIEEVAAPEQSEDGWYEEPSGPTEIAIFKVSGKIDAEPGTPQSVTAIKLQSPEGALVVPASAVWTAANGTEKVTVYDGTNFTDVVVETHVDYNGEIAVTPVEGDLAAGDEVVVAKRDRGRE</sequence>
<dbReference type="Gene3D" id="1.10.101.10">
    <property type="entry name" value="PGBD-like superfamily/PGBD"/>
    <property type="match status" value="1"/>
</dbReference>
<name>A0A543AXT7_9ACTN</name>
<proteinExistence type="predicted"/>
<protein>
    <recommendedName>
        <fullName evidence="3">Peptidoglycan binding protein</fullName>
    </recommendedName>
</protein>
<evidence type="ECO:0000313" key="1">
    <source>
        <dbReference type="EMBL" id="TQL77388.1"/>
    </source>
</evidence>
<dbReference type="RefSeq" id="WP_142040195.1">
    <property type="nucleotide sequence ID" value="NZ_JBHTGS010000001.1"/>
</dbReference>
<gene>
    <name evidence="1" type="ORF">FB566_2947</name>
</gene>
<comment type="caution">
    <text evidence="1">The sequence shown here is derived from an EMBL/GenBank/DDBJ whole genome shotgun (WGS) entry which is preliminary data.</text>
</comment>
<organism evidence="1 2">
    <name type="scientific">Stackebrandtia endophytica</name>
    <dbReference type="NCBI Taxonomy" id="1496996"/>
    <lineage>
        <taxon>Bacteria</taxon>
        <taxon>Bacillati</taxon>
        <taxon>Actinomycetota</taxon>
        <taxon>Actinomycetes</taxon>
        <taxon>Glycomycetales</taxon>
        <taxon>Glycomycetaceae</taxon>
        <taxon>Stackebrandtia</taxon>
    </lineage>
</organism>
<dbReference type="Gene3D" id="2.40.420.20">
    <property type="match status" value="1"/>
</dbReference>
<reference evidence="1 2" key="1">
    <citation type="submission" date="2019-06" db="EMBL/GenBank/DDBJ databases">
        <title>Sequencing the genomes of 1000 actinobacteria strains.</title>
        <authorList>
            <person name="Klenk H.-P."/>
        </authorList>
    </citation>
    <scope>NUCLEOTIDE SEQUENCE [LARGE SCALE GENOMIC DNA]</scope>
    <source>
        <strain evidence="1 2">DSM 45928</strain>
    </source>
</reference>
<evidence type="ECO:0000313" key="2">
    <source>
        <dbReference type="Proteomes" id="UP000317043"/>
    </source>
</evidence>
<dbReference type="OrthoDB" id="3268648at2"/>
<dbReference type="InterPro" id="IPR036366">
    <property type="entry name" value="PGBDSf"/>
</dbReference>